<feature type="domain" description="DEAD-box RNA helicase Q" evidence="10">
    <location>
        <begin position="19"/>
        <end position="47"/>
    </location>
</feature>
<comment type="similarity">
    <text evidence="5">Belongs to the DEAD box helicase family.</text>
</comment>
<evidence type="ECO:0000256" key="1">
    <source>
        <dbReference type="ARBA" id="ARBA00022741"/>
    </source>
</evidence>
<reference evidence="11 12" key="1">
    <citation type="submission" date="2020-08" db="EMBL/GenBank/DDBJ databases">
        <title>Genomic Encyclopedia of Type Strains, Phase IV (KMG-IV): sequencing the most valuable type-strain genomes for metagenomic binning, comparative biology and taxonomic classification.</title>
        <authorList>
            <person name="Goeker M."/>
        </authorList>
    </citation>
    <scope>NUCLEOTIDE SEQUENCE [LARGE SCALE GENOMIC DNA]</scope>
    <source>
        <strain evidence="11 12">DSM 44197</strain>
    </source>
</reference>
<dbReference type="RefSeq" id="WP_182842855.1">
    <property type="nucleotide sequence ID" value="NZ_BAAALP010000002.1"/>
</dbReference>
<dbReference type="Pfam" id="PF00270">
    <property type="entry name" value="DEAD"/>
    <property type="match status" value="1"/>
</dbReference>
<evidence type="ECO:0000313" key="12">
    <source>
        <dbReference type="Proteomes" id="UP000572680"/>
    </source>
</evidence>
<keyword evidence="2" id="KW-0378">Hydrolase</keyword>
<dbReference type="PROSITE" id="PS51194">
    <property type="entry name" value="HELICASE_CTER"/>
    <property type="match status" value="1"/>
</dbReference>
<evidence type="ECO:0000256" key="5">
    <source>
        <dbReference type="ARBA" id="ARBA00038437"/>
    </source>
</evidence>
<keyword evidence="1" id="KW-0547">Nucleotide-binding</keyword>
<dbReference type="SUPFAM" id="SSF52540">
    <property type="entry name" value="P-loop containing nucleoside triphosphate hydrolases"/>
    <property type="match status" value="1"/>
</dbReference>
<proteinExistence type="inferred from homology"/>
<dbReference type="PROSITE" id="PS51195">
    <property type="entry name" value="Q_MOTIF"/>
    <property type="match status" value="1"/>
</dbReference>
<dbReference type="EMBL" id="JACJIA010000002">
    <property type="protein sequence ID" value="MBA8950435.1"/>
    <property type="molecule type" value="Genomic_DNA"/>
</dbReference>
<dbReference type="AlphaFoldDB" id="A0A7W3LLN9"/>
<evidence type="ECO:0000256" key="3">
    <source>
        <dbReference type="ARBA" id="ARBA00022806"/>
    </source>
</evidence>
<dbReference type="SMART" id="SM00487">
    <property type="entry name" value="DEXDc"/>
    <property type="match status" value="1"/>
</dbReference>
<evidence type="ECO:0000256" key="7">
    <source>
        <dbReference type="SAM" id="MobiDB-lite"/>
    </source>
</evidence>
<dbReference type="InterPro" id="IPR001650">
    <property type="entry name" value="Helicase_C-like"/>
</dbReference>
<dbReference type="GO" id="GO:0005829">
    <property type="term" value="C:cytosol"/>
    <property type="evidence" value="ECO:0007669"/>
    <property type="project" value="TreeGrafter"/>
</dbReference>
<feature type="domain" description="Helicase C-terminal" evidence="9">
    <location>
        <begin position="249"/>
        <end position="397"/>
    </location>
</feature>
<dbReference type="GO" id="GO:0003724">
    <property type="term" value="F:RNA helicase activity"/>
    <property type="evidence" value="ECO:0007669"/>
    <property type="project" value="InterPro"/>
</dbReference>
<feature type="region of interest" description="Disordered" evidence="7">
    <location>
        <begin position="395"/>
        <end position="546"/>
    </location>
</feature>
<dbReference type="InterPro" id="IPR011545">
    <property type="entry name" value="DEAD/DEAH_box_helicase_dom"/>
</dbReference>
<organism evidence="11 12">
    <name type="scientific">Actinomadura namibiensis</name>
    <dbReference type="NCBI Taxonomy" id="182080"/>
    <lineage>
        <taxon>Bacteria</taxon>
        <taxon>Bacillati</taxon>
        <taxon>Actinomycetota</taxon>
        <taxon>Actinomycetes</taxon>
        <taxon>Streptosporangiales</taxon>
        <taxon>Thermomonosporaceae</taxon>
        <taxon>Actinomadura</taxon>
    </lineage>
</organism>
<feature type="compositionally biased region" description="Basic and acidic residues" evidence="7">
    <location>
        <begin position="412"/>
        <end position="422"/>
    </location>
</feature>
<dbReference type="InterPro" id="IPR027417">
    <property type="entry name" value="P-loop_NTPase"/>
</dbReference>
<dbReference type="GO" id="GO:0016787">
    <property type="term" value="F:hydrolase activity"/>
    <property type="evidence" value="ECO:0007669"/>
    <property type="project" value="UniProtKB-KW"/>
</dbReference>
<evidence type="ECO:0000259" key="9">
    <source>
        <dbReference type="PROSITE" id="PS51194"/>
    </source>
</evidence>
<dbReference type="Proteomes" id="UP000572680">
    <property type="component" value="Unassembled WGS sequence"/>
</dbReference>
<feature type="domain" description="Helicase ATP-binding" evidence="8">
    <location>
        <begin position="50"/>
        <end position="223"/>
    </location>
</feature>
<comment type="caution">
    <text evidence="11">The sequence shown here is derived from an EMBL/GenBank/DDBJ whole genome shotgun (WGS) entry which is preliminary data.</text>
</comment>
<dbReference type="InterPro" id="IPR050079">
    <property type="entry name" value="DEAD_box_RNA_helicase"/>
</dbReference>
<name>A0A7W3LLN9_ACTNM</name>
<protein>
    <submittedName>
        <fullName evidence="11">Superfamily II DNA/RNA helicase</fullName>
    </submittedName>
</protein>
<keyword evidence="3 11" id="KW-0347">Helicase</keyword>
<dbReference type="PROSITE" id="PS51192">
    <property type="entry name" value="HELICASE_ATP_BIND_1"/>
    <property type="match status" value="1"/>
</dbReference>
<dbReference type="InterPro" id="IPR014001">
    <property type="entry name" value="Helicase_ATP-bd"/>
</dbReference>
<dbReference type="CDD" id="cd00268">
    <property type="entry name" value="DEADc"/>
    <property type="match status" value="1"/>
</dbReference>
<feature type="compositionally biased region" description="Basic and acidic residues" evidence="7">
    <location>
        <begin position="534"/>
        <end position="546"/>
    </location>
</feature>
<dbReference type="Pfam" id="PF00271">
    <property type="entry name" value="Helicase_C"/>
    <property type="match status" value="1"/>
</dbReference>
<evidence type="ECO:0000256" key="4">
    <source>
        <dbReference type="ARBA" id="ARBA00022840"/>
    </source>
</evidence>
<evidence type="ECO:0000259" key="8">
    <source>
        <dbReference type="PROSITE" id="PS51192"/>
    </source>
</evidence>
<dbReference type="Gene3D" id="3.40.50.300">
    <property type="entry name" value="P-loop containing nucleotide triphosphate hydrolases"/>
    <property type="match status" value="2"/>
</dbReference>
<sequence>MTNVPAAHDLTPSTDEAVPTFAELGLPAELVAVLARQGIESPFPIQAAAIPDVMAGRDVLGRGKTGSGKTLAFGLPLLARLAGRRAEPRRPLGLILVPTRELAQQVQTNLEPLGRSVGLHFKTVIGQTSMFKQIDALRRGVEILVATPGRLKDLMRQGAADLSDLEMVILDEADHMADMGFLPDVTDILDEARPGGQRLLFSATLDRDVDVLVKRYLNDPVTHAIGPVDESVDTMDHHLLLVAPKEKAAITAEIANREGRTILFARTKHGVDRLAKQLTDAGVRAAGLHGGKSQGLRTRTLAEFHEGSFNVLVATDVAARGIHVDNISLVMHVDPPADHKDYMHRAGRTARAGEKGTVVTLVLPHQVRSTSAMTRRAGIEAPRTRVSLGDEALIRLTGARQPSGEPIIEPIIPERPRREPGRGRGRGRGGFNGRGPRREGGGGYRGRRDGDFNGGERREGGYRGDREGGSQGRREGGFRDNREGGHRDHREGGHGDRRGFSNDRGGFSNDRGGFNGDRGPRRENRRGGYSGGGPRRENDRRPARQN</sequence>
<keyword evidence="4" id="KW-0067">ATP-binding</keyword>
<dbReference type="CDD" id="cd18787">
    <property type="entry name" value="SF2_C_DEAD"/>
    <property type="match status" value="1"/>
</dbReference>
<evidence type="ECO:0000256" key="6">
    <source>
        <dbReference type="PROSITE-ProRule" id="PRU00552"/>
    </source>
</evidence>
<dbReference type="GO" id="GO:0003676">
    <property type="term" value="F:nucleic acid binding"/>
    <property type="evidence" value="ECO:0007669"/>
    <property type="project" value="InterPro"/>
</dbReference>
<dbReference type="GO" id="GO:0005524">
    <property type="term" value="F:ATP binding"/>
    <property type="evidence" value="ECO:0007669"/>
    <property type="project" value="UniProtKB-KW"/>
</dbReference>
<evidence type="ECO:0000259" key="10">
    <source>
        <dbReference type="PROSITE" id="PS51195"/>
    </source>
</evidence>
<dbReference type="InterPro" id="IPR044742">
    <property type="entry name" value="DEAD/DEAH_RhlB"/>
</dbReference>
<dbReference type="SMART" id="SM00490">
    <property type="entry name" value="HELICc"/>
    <property type="match status" value="1"/>
</dbReference>
<dbReference type="PANTHER" id="PTHR47959:SF13">
    <property type="entry name" value="ATP-DEPENDENT RNA HELICASE RHLE"/>
    <property type="match status" value="1"/>
</dbReference>
<feature type="short sequence motif" description="Q motif" evidence="6">
    <location>
        <begin position="19"/>
        <end position="47"/>
    </location>
</feature>
<dbReference type="InterPro" id="IPR014014">
    <property type="entry name" value="RNA_helicase_DEAD_Q_motif"/>
</dbReference>
<dbReference type="PANTHER" id="PTHR47959">
    <property type="entry name" value="ATP-DEPENDENT RNA HELICASE RHLE-RELATED"/>
    <property type="match status" value="1"/>
</dbReference>
<evidence type="ECO:0000313" key="11">
    <source>
        <dbReference type="EMBL" id="MBA8950435.1"/>
    </source>
</evidence>
<evidence type="ECO:0000256" key="2">
    <source>
        <dbReference type="ARBA" id="ARBA00022801"/>
    </source>
</evidence>
<gene>
    <name evidence="11" type="ORF">HNR61_002048</name>
</gene>
<keyword evidence="12" id="KW-1185">Reference proteome</keyword>
<feature type="compositionally biased region" description="Basic and acidic residues" evidence="7">
    <location>
        <begin position="436"/>
        <end position="501"/>
    </location>
</feature>
<accession>A0A7W3LLN9</accession>